<comment type="caution">
    <text evidence="1">The sequence shown here is derived from an EMBL/GenBank/DDBJ whole genome shotgun (WGS) entry which is preliminary data.</text>
</comment>
<evidence type="ECO:0000313" key="1">
    <source>
        <dbReference type="EMBL" id="PQJ14790.1"/>
    </source>
</evidence>
<gene>
    <name evidence="1" type="ORF">BST99_02690</name>
</gene>
<reference evidence="2" key="1">
    <citation type="submission" date="2016-11" db="EMBL/GenBank/DDBJ databases">
        <title>Trade-off between light-utilization and light-protection in marine flavobacteria.</title>
        <authorList>
            <person name="Kumagai Y."/>
            <person name="Yoshizawa S."/>
            <person name="Kogure K."/>
        </authorList>
    </citation>
    <scope>NUCLEOTIDE SEQUENCE [LARGE SCALE GENOMIC DNA]</scope>
    <source>
        <strain evidence="2">SG-18</strain>
    </source>
</reference>
<dbReference type="RefSeq" id="WP_105000430.1">
    <property type="nucleotide sequence ID" value="NZ_MQVX01000001.1"/>
</dbReference>
<dbReference type="AlphaFoldDB" id="A0A2S7T4D9"/>
<dbReference type="EMBL" id="MQVX01000001">
    <property type="protein sequence ID" value="PQJ14790.1"/>
    <property type="molecule type" value="Genomic_DNA"/>
</dbReference>
<organism evidence="1 2">
    <name type="scientific">Aureicoccus marinus</name>
    <dbReference type="NCBI Taxonomy" id="754435"/>
    <lineage>
        <taxon>Bacteria</taxon>
        <taxon>Pseudomonadati</taxon>
        <taxon>Bacteroidota</taxon>
        <taxon>Flavobacteriia</taxon>
        <taxon>Flavobacteriales</taxon>
        <taxon>Flavobacteriaceae</taxon>
        <taxon>Aureicoccus</taxon>
    </lineage>
</organism>
<name>A0A2S7T4D9_9FLAO</name>
<protein>
    <submittedName>
        <fullName evidence="1">Uncharacterized protein</fullName>
    </submittedName>
</protein>
<proteinExistence type="predicted"/>
<dbReference type="Proteomes" id="UP000239366">
    <property type="component" value="Unassembled WGS sequence"/>
</dbReference>
<sequence length="169" mass="19741">MKKKVPNFKAPEGYFEGFMDRLKDRMDEKSSIIPEDDGFGVPEGYFESFGDHLQEKLPQQGRLIQFKPWMYAAAAGIALLLLIPFTNNEPEQNFELAMSELEEYWEEADLEFAAFEISESSEWNPETLIVENPDLETDELQDYLEQELDLEDQEHLMEEDLILDYDEAL</sequence>
<accession>A0A2S7T4D9</accession>
<dbReference type="OrthoDB" id="981524at2"/>
<evidence type="ECO:0000313" key="2">
    <source>
        <dbReference type="Proteomes" id="UP000239366"/>
    </source>
</evidence>
<keyword evidence="2" id="KW-1185">Reference proteome</keyword>